<proteinExistence type="predicted"/>
<dbReference type="STRING" id="762903.Pedsa_3088"/>
<keyword evidence="3" id="KW-0808">Transferase</keyword>
<gene>
    <name evidence="3" type="ordered locus">Pedsa_3088</name>
</gene>
<sequence length="385" mass="43990">MNKIKIVHIIGSLSTGGAERFAVDLCNELAKNAFYQVYIISLCKNNSQDVISQDISKQVKCLCFNKKSGFSPSVYIKLTKWFINVKPEIVHTHLNAFEYVLLYSLLSKKSRFFHTLHNMAQHESPKFLPAKYLRTLFYKYGKVKPITISRNGSETYRQHYNLKNDIRIENGRPNLKLSEERERLHNLYKSNSDDFLLVHIGRISEEKNQALLIDVVQKFNRLESKKCKLLIIGTGIDENLHKRLLKKVKNDPQIEFLGVRKNIGDYLSIADAFCMGSTFEGMPIVLIEALSMGCMPISTPVGGIPQMITHGITGFLSKDISLESYYETLKQALFSPEKAVIQNNCINAFKTYYHIEISAEAYSNVYYSMLNNKNILSMDGNKVEA</sequence>
<dbReference type="Pfam" id="PF00534">
    <property type="entry name" value="Glycos_transf_1"/>
    <property type="match status" value="1"/>
</dbReference>
<dbReference type="InterPro" id="IPR001296">
    <property type="entry name" value="Glyco_trans_1"/>
</dbReference>
<protein>
    <submittedName>
        <fullName evidence="3">Glycosyl transferase group 1</fullName>
    </submittedName>
</protein>
<reference evidence="4" key="2">
    <citation type="submission" date="2011-02" db="EMBL/GenBank/DDBJ databases">
        <title>The complete genome of Pedobacter saltans DSM 12145.</title>
        <authorList>
            <consortium name="US DOE Joint Genome Institute (JGI-PGF)"/>
            <person name="Lucas S."/>
            <person name="Copeland A."/>
            <person name="Lapidus A."/>
            <person name="Bruce D."/>
            <person name="Goodwin L."/>
            <person name="Pitluck S."/>
            <person name="Kyrpides N."/>
            <person name="Mavromatis K."/>
            <person name="Pagani I."/>
            <person name="Ivanova N."/>
            <person name="Ovchinnikova G."/>
            <person name="Lu M."/>
            <person name="Detter J.C."/>
            <person name="Han C."/>
            <person name="Land M."/>
            <person name="Hauser L."/>
            <person name="Markowitz V."/>
            <person name="Cheng J.-F."/>
            <person name="Hugenholtz P."/>
            <person name="Woyke T."/>
            <person name="Wu D."/>
            <person name="Tindall B."/>
            <person name="Pomrenke H.G."/>
            <person name="Brambilla E."/>
            <person name="Klenk H.-P."/>
            <person name="Eisen J.A."/>
        </authorList>
    </citation>
    <scope>NUCLEOTIDE SEQUENCE [LARGE SCALE GENOMIC DNA]</scope>
    <source>
        <strain evidence="4">ATCC 51119 / DSM 12145 / JCM 21818 / LMG 10337 / NBRC 100064 / NCIMB 13643</strain>
    </source>
</reference>
<feature type="domain" description="Glycosyltransferase subfamily 4-like N-terminal" evidence="2">
    <location>
        <begin position="16"/>
        <end position="167"/>
    </location>
</feature>
<dbReference type="CDD" id="cd03811">
    <property type="entry name" value="GT4_GT28_WabH-like"/>
    <property type="match status" value="1"/>
</dbReference>
<dbReference type="Proteomes" id="UP000000310">
    <property type="component" value="Chromosome"/>
</dbReference>
<organism evidence="3 4">
    <name type="scientific">Pseudopedobacter saltans (strain ATCC 51119 / DSM 12145 / JCM 21818 / CCUG 39354 / LMG 10337 / NBRC 100064 / NCIMB 13643)</name>
    <name type="common">Pedobacter saltans</name>
    <dbReference type="NCBI Taxonomy" id="762903"/>
    <lineage>
        <taxon>Bacteria</taxon>
        <taxon>Pseudomonadati</taxon>
        <taxon>Bacteroidota</taxon>
        <taxon>Sphingobacteriia</taxon>
        <taxon>Sphingobacteriales</taxon>
        <taxon>Sphingobacteriaceae</taxon>
        <taxon>Pseudopedobacter</taxon>
    </lineage>
</organism>
<dbReference type="Gene3D" id="3.40.50.2000">
    <property type="entry name" value="Glycogen Phosphorylase B"/>
    <property type="match status" value="2"/>
</dbReference>
<dbReference type="RefSeq" id="WP_013634112.1">
    <property type="nucleotide sequence ID" value="NC_015177.1"/>
</dbReference>
<dbReference type="KEGG" id="psn:Pedsa_3088"/>
<dbReference type="SUPFAM" id="SSF53756">
    <property type="entry name" value="UDP-Glycosyltransferase/glycogen phosphorylase"/>
    <property type="match status" value="1"/>
</dbReference>
<dbReference type="GO" id="GO:0016757">
    <property type="term" value="F:glycosyltransferase activity"/>
    <property type="evidence" value="ECO:0007669"/>
    <property type="project" value="InterPro"/>
</dbReference>
<dbReference type="OrthoDB" id="7560678at2"/>
<name>F0SA63_PSESL</name>
<dbReference type="PANTHER" id="PTHR45947">
    <property type="entry name" value="SULFOQUINOVOSYL TRANSFERASE SQD2"/>
    <property type="match status" value="1"/>
</dbReference>
<dbReference type="InterPro" id="IPR050194">
    <property type="entry name" value="Glycosyltransferase_grp1"/>
</dbReference>
<accession>F0SA63</accession>
<dbReference type="Pfam" id="PF13439">
    <property type="entry name" value="Glyco_transf_4"/>
    <property type="match status" value="1"/>
</dbReference>
<dbReference type="InterPro" id="IPR028098">
    <property type="entry name" value="Glyco_trans_4-like_N"/>
</dbReference>
<feature type="domain" description="Glycosyl transferase family 1" evidence="1">
    <location>
        <begin position="181"/>
        <end position="339"/>
    </location>
</feature>
<reference evidence="3 4" key="1">
    <citation type="journal article" date="2011" name="Stand. Genomic Sci.">
        <title>Complete genome sequence of the gliding, heparinolytic Pedobacter saltans type strain (113).</title>
        <authorList>
            <person name="Liolios K."/>
            <person name="Sikorski J."/>
            <person name="Lu M."/>
            <person name="Nolan M."/>
            <person name="Lapidus A."/>
            <person name="Lucas S."/>
            <person name="Hammon N."/>
            <person name="Deshpande S."/>
            <person name="Cheng J.F."/>
            <person name="Tapia R."/>
            <person name="Han C."/>
            <person name="Goodwin L."/>
            <person name="Pitluck S."/>
            <person name="Huntemann M."/>
            <person name="Ivanova N."/>
            <person name="Pagani I."/>
            <person name="Mavromatis K."/>
            <person name="Ovchinikova G."/>
            <person name="Pati A."/>
            <person name="Chen A."/>
            <person name="Palaniappan K."/>
            <person name="Land M."/>
            <person name="Hauser L."/>
            <person name="Brambilla E.M."/>
            <person name="Kotsyurbenko O."/>
            <person name="Rohde M."/>
            <person name="Tindall B.J."/>
            <person name="Abt B."/>
            <person name="Goker M."/>
            <person name="Detter J.C."/>
            <person name="Woyke T."/>
            <person name="Bristow J."/>
            <person name="Eisen J.A."/>
            <person name="Markowitz V."/>
            <person name="Hugenholtz P."/>
            <person name="Klenk H.P."/>
            <person name="Kyrpides N.C."/>
        </authorList>
    </citation>
    <scope>NUCLEOTIDE SEQUENCE [LARGE SCALE GENOMIC DNA]</scope>
    <source>
        <strain evidence="4">ATCC 51119 / DSM 12145 / JCM 21818 / LMG 10337 / NBRC 100064 / NCIMB 13643</strain>
    </source>
</reference>
<evidence type="ECO:0000259" key="1">
    <source>
        <dbReference type="Pfam" id="PF00534"/>
    </source>
</evidence>
<dbReference type="EMBL" id="CP002545">
    <property type="protein sequence ID" value="ADY53627.1"/>
    <property type="molecule type" value="Genomic_DNA"/>
</dbReference>
<dbReference type="PANTHER" id="PTHR45947:SF14">
    <property type="entry name" value="SLL1723 PROTEIN"/>
    <property type="match status" value="1"/>
</dbReference>
<evidence type="ECO:0000313" key="3">
    <source>
        <dbReference type="EMBL" id="ADY53627.1"/>
    </source>
</evidence>
<dbReference type="eggNOG" id="COG0438">
    <property type="taxonomic scope" value="Bacteria"/>
</dbReference>
<dbReference type="HOGENOM" id="CLU_009583_0_1_10"/>
<evidence type="ECO:0000313" key="4">
    <source>
        <dbReference type="Proteomes" id="UP000000310"/>
    </source>
</evidence>
<evidence type="ECO:0000259" key="2">
    <source>
        <dbReference type="Pfam" id="PF13439"/>
    </source>
</evidence>
<dbReference type="AlphaFoldDB" id="F0SA63"/>
<keyword evidence="4" id="KW-1185">Reference proteome</keyword>